<dbReference type="EMBL" id="MU394309">
    <property type="protein sequence ID" value="KAI6087300.1"/>
    <property type="molecule type" value="Genomic_DNA"/>
</dbReference>
<dbReference type="Proteomes" id="UP001497680">
    <property type="component" value="Unassembled WGS sequence"/>
</dbReference>
<proteinExistence type="predicted"/>
<name>A0ACC0D3M3_9PEZI</name>
<protein>
    <submittedName>
        <fullName evidence="1">Uncharacterized protein</fullName>
    </submittedName>
</protein>
<reference evidence="1 2" key="1">
    <citation type="journal article" date="2022" name="New Phytol.">
        <title>Ecological generalism drives hyperdiversity of secondary metabolite gene clusters in xylarialean endophytes.</title>
        <authorList>
            <person name="Franco M.E.E."/>
            <person name="Wisecaver J.H."/>
            <person name="Arnold A.E."/>
            <person name="Ju Y.M."/>
            <person name="Slot J.C."/>
            <person name="Ahrendt S."/>
            <person name="Moore L.P."/>
            <person name="Eastman K.E."/>
            <person name="Scott K."/>
            <person name="Konkel Z."/>
            <person name="Mondo S.J."/>
            <person name="Kuo A."/>
            <person name="Hayes R.D."/>
            <person name="Haridas S."/>
            <person name="Andreopoulos B."/>
            <person name="Riley R."/>
            <person name="LaButti K."/>
            <person name="Pangilinan J."/>
            <person name="Lipzen A."/>
            <person name="Amirebrahimi M."/>
            <person name="Yan J."/>
            <person name="Adam C."/>
            <person name="Keymanesh K."/>
            <person name="Ng V."/>
            <person name="Louie K."/>
            <person name="Northen T."/>
            <person name="Drula E."/>
            <person name="Henrissat B."/>
            <person name="Hsieh H.M."/>
            <person name="Youens-Clark K."/>
            <person name="Lutzoni F."/>
            <person name="Miadlikowska J."/>
            <person name="Eastwood D.C."/>
            <person name="Hamelin R.C."/>
            <person name="Grigoriev I.V."/>
            <person name="U'Ren J.M."/>
        </authorList>
    </citation>
    <scope>NUCLEOTIDE SEQUENCE [LARGE SCALE GENOMIC DNA]</scope>
    <source>
        <strain evidence="1 2">ER1909</strain>
    </source>
</reference>
<organism evidence="1 2">
    <name type="scientific">Hypoxylon rubiginosum</name>
    <dbReference type="NCBI Taxonomy" id="110542"/>
    <lineage>
        <taxon>Eukaryota</taxon>
        <taxon>Fungi</taxon>
        <taxon>Dikarya</taxon>
        <taxon>Ascomycota</taxon>
        <taxon>Pezizomycotina</taxon>
        <taxon>Sordariomycetes</taxon>
        <taxon>Xylariomycetidae</taxon>
        <taxon>Xylariales</taxon>
        <taxon>Hypoxylaceae</taxon>
        <taxon>Hypoxylon</taxon>
    </lineage>
</organism>
<sequence>MDLPSPDRSHGSHSSHRHRGTCRTACTRCKTRKQRCDGQLPACRKCVKARVQCDLSSIRSDNTGWAGPVAPQRPGPDTNMHPTSYVNSLENRVAELELQLADAQPKEAQPKEKQQQEKRLPSVAATGTESEMSPSSSLGDTLNVLPLGPFGFLQASSGWSAGMALALNLGEIVQASVWNKAVSSSTLNDPSTTLVDRLHPYTSGGQPGTGGNLVLDPEYIRAKSARPPTYEEGLKLIDAYCDLLHARYPFIDTEQIQDLHRRRESLSTTDLQELEPSERFGLFKLYLVYAIGSGLLAVAEKEGLAAPEAFYMTALQHIGAARESRSMDNIEAMTLLVLFHLRSAVSPGLWYMIGLAMRTCVDLGLHLRRSEVGLDPAVVQHRRHLFWTVYSLERNISIALGNPVSLSDRHINVDLPTVMDESDYRLRRAVCLFSLRRIESRIHHSIYRADQALESLFGKIDRHYEQLQAWKSELLALSRIVPTPTYLDYPLLHYYRAIRLLIQPFLPILTITEPYFLAFLDAVGQICRVHKRLHQKLQYGHSFIAVQTIFEAGIIMLYCLWTKSHDIWSVNLSNDIHACTTMLFVMSERAAWVRKYRDAYEALVNITMERLQQVRGSGVGTGLPNNLNLGGIAPEVVRSSDVGVAAGRPEGIGIPGESASSEAGLGHQGPSAFLPPPLQAIHDRWMDFDGSTMVEELASWIDQESGDATPIWARDSEIYYQNM</sequence>
<comment type="caution">
    <text evidence="1">The sequence shown here is derived from an EMBL/GenBank/DDBJ whole genome shotgun (WGS) entry which is preliminary data.</text>
</comment>
<evidence type="ECO:0000313" key="2">
    <source>
        <dbReference type="Proteomes" id="UP001497680"/>
    </source>
</evidence>
<evidence type="ECO:0000313" key="1">
    <source>
        <dbReference type="EMBL" id="KAI6087300.1"/>
    </source>
</evidence>
<gene>
    <name evidence="1" type="ORF">F4821DRAFT_236856</name>
</gene>
<keyword evidence="2" id="KW-1185">Reference proteome</keyword>
<accession>A0ACC0D3M3</accession>